<gene>
    <name evidence="1" type="ORF">ACFO8Q_18215</name>
</gene>
<sequence>MTANHSVRKDNFRKGGLIPVLFVFLLLTGCAFVPIGNGPSVSIEKARKQLAELGYTPKDLRYIQGPPKYMPWVCICENKKKEEWGVVLHPSGKVEQVQLGTKEHLSREQMLKKLETLGYKRDEFMELNLHLMVSGDGTFYWSFPVDLEHGKYIRFNLAGEKINSDSK</sequence>
<accession>A0ABV9Q633</accession>
<comment type="caution">
    <text evidence="1">The sequence shown here is derived from an EMBL/GenBank/DDBJ whole genome shotgun (WGS) entry which is preliminary data.</text>
</comment>
<keyword evidence="2" id="KW-1185">Reference proteome</keyword>
<dbReference type="Proteomes" id="UP001596002">
    <property type="component" value="Unassembled WGS sequence"/>
</dbReference>
<dbReference type="EMBL" id="JBHSHC010000120">
    <property type="protein sequence ID" value="MFC4769268.1"/>
    <property type="molecule type" value="Genomic_DNA"/>
</dbReference>
<reference evidence="2" key="1">
    <citation type="journal article" date="2019" name="Int. J. Syst. Evol. Microbiol.">
        <title>The Global Catalogue of Microorganisms (GCM) 10K type strain sequencing project: providing services to taxonomists for standard genome sequencing and annotation.</title>
        <authorList>
            <consortium name="The Broad Institute Genomics Platform"/>
            <consortium name="The Broad Institute Genome Sequencing Center for Infectious Disease"/>
            <person name="Wu L."/>
            <person name="Ma J."/>
        </authorList>
    </citation>
    <scope>NUCLEOTIDE SEQUENCE [LARGE SCALE GENOMIC DNA]</scope>
    <source>
        <strain evidence="2">WYCCWR 12678</strain>
    </source>
</reference>
<organism evidence="1 2">
    <name type="scientific">Effusibacillus consociatus</name>
    <dbReference type="NCBI Taxonomy" id="1117041"/>
    <lineage>
        <taxon>Bacteria</taxon>
        <taxon>Bacillati</taxon>
        <taxon>Bacillota</taxon>
        <taxon>Bacilli</taxon>
        <taxon>Bacillales</taxon>
        <taxon>Alicyclobacillaceae</taxon>
        <taxon>Effusibacillus</taxon>
    </lineage>
</organism>
<dbReference type="RefSeq" id="WP_380027590.1">
    <property type="nucleotide sequence ID" value="NZ_JBHSHC010000120.1"/>
</dbReference>
<protein>
    <submittedName>
        <fullName evidence="1">Uncharacterized protein</fullName>
    </submittedName>
</protein>
<name>A0ABV9Q633_9BACL</name>
<evidence type="ECO:0000313" key="1">
    <source>
        <dbReference type="EMBL" id="MFC4769268.1"/>
    </source>
</evidence>
<evidence type="ECO:0000313" key="2">
    <source>
        <dbReference type="Proteomes" id="UP001596002"/>
    </source>
</evidence>
<proteinExistence type="predicted"/>